<organism evidence="1 2">
    <name type="scientific">Keratinibaculum paraultunense</name>
    <dbReference type="NCBI Taxonomy" id="1278232"/>
    <lineage>
        <taxon>Bacteria</taxon>
        <taxon>Bacillati</taxon>
        <taxon>Bacillota</taxon>
        <taxon>Tissierellia</taxon>
        <taxon>Tissierellales</taxon>
        <taxon>Tepidimicrobiaceae</taxon>
        <taxon>Keratinibaculum</taxon>
    </lineage>
</organism>
<dbReference type="Proteomes" id="UP000294567">
    <property type="component" value="Unassembled WGS sequence"/>
</dbReference>
<accession>A0A4R3KVY0</accession>
<name>A0A4R3KVY0_9FIRM</name>
<evidence type="ECO:0000313" key="2">
    <source>
        <dbReference type="Proteomes" id="UP000294567"/>
    </source>
</evidence>
<dbReference type="EMBL" id="SMAE01000006">
    <property type="protein sequence ID" value="TCS89365.1"/>
    <property type="molecule type" value="Genomic_DNA"/>
</dbReference>
<comment type="caution">
    <text evidence="1">The sequence shown here is derived from an EMBL/GenBank/DDBJ whole genome shotgun (WGS) entry which is preliminary data.</text>
</comment>
<dbReference type="RefSeq" id="WP_202690488.1">
    <property type="nucleotide sequence ID" value="NZ_CP068564.1"/>
</dbReference>
<evidence type="ECO:0000313" key="1">
    <source>
        <dbReference type="EMBL" id="TCS89365.1"/>
    </source>
</evidence>
<protein>
    <submittedName>
        <fullName evidence="1">Uncharacterized protein</fullName>
    </submittedName>
</protein>
<sequence>MIGKPSNWLIVSQVDYENLNKRFGINAIEINIEELIYVLGTHFESGIGVAIHGEIPEG</sequence>
<proteinExistence type="predicted"/>
<dbReference type="AlphaFoldDB" id="A0A4R3KVY0"/>
<reference evidence="1 2" key="1">
    <citation type="submission" date="2019-03" db="EMBL/GenBank/DDBJ databases">
        <title>Genomic Encyclopedia of Type Strains, Phase IV (KMG-IV): sequencing the most valuable type-strain genomes for metagenomic binning, comparative biology and taxonomic classification.</title>
        <authorList>
            <person name="Goeker M."/>
        </authorList>
    </citation>
    <scope>NUCLEOTIDE SEQUENCE [LARGE SCALE GENOMIC DNA]</scope>
    <source>
        <strain evidence="1 2">DSM 26752</strain>
    </source>
</reference>
<keyword evidence="2" id="KW-1185">Reference proteome</keyword>
<gene>
    <name evidence="1" type="ORF">EDD65_10631</name>
</gene>